<keyword evidence="2" id="KW-1185">Reference proteome</keyword>
<name>A0A1B0A1L6_GLOPL</name>
<organism evidence="1 2">
    <name type="scientific">Glossina pallidipes</name>
    <name type="common">Tsetse fly</name>
    <dbReference type="NCBI Taxonomy" id="7398"/>
    <lineage>
        <taxon>Eukaryota</taxon>
        <taxon>Metazoa</taxon>
        <taxon>Ecdysozoa</taxon>
        <taxon>Arthropoda</taxon>
        <taxon>Hexapoda</taxon>
        <taxon>Insecta</taxon>
        <taxon>Pterygota</taxon>
        <taxon>Neoptera</taxon>
        <taxon>Endopterygota</taxon>
        <taxon>Diptera</taxon>
        <taxon>Brachycera</taxon>
        <taxon>Muscomorpha</taxon>
        <taxon>Hippoboscoidea</taxon>
        <taxon>Glossinidae</taxon>
        <taxon>Glossina</taxon>
    </lineage>
</organism>
<dbReference type="AlphaFoldDB" id="A0A1B0A1L6"/>
<proteinExistence type="predicted"/>
<accession>A0A1B0A1L6</accession>
<dbReference type="Proteomes" id="UP000092445">
    <property type="component" value="Unassembled WGS sequence"/>
</dbReference>
<protein>
    <submittedName>
        <fullName evidence="1">Uncharacterized protein</fullName>
    </submittedName>
</protein>
<evidence type="ECO:0000313" key="1">
    <source>
        <dbReference type="EnsemblMetazoa" id="GPAI031705-PA"/>
    </source>
</evidence>
<dbReference type="VEuPathDB" id="VectorBase:GPAI031705"/>
<reference evidence="2" key="1">
    <citation type="submission" date="2014-03" db="EMBL/GenBank/DDBJ databases">
        <authorList>
            <person name="Aksoy S."/>
            <person name="Warren W."/>
            <person name="Wilson R.K."/>
        </authorList>
    </citation>
    <scope>NUCLEOTIDE SEQUENCE [LARGE SCALE GENOMIC DNA]</scope>
    <source>
        <strain evidence="2">IAEA</strain>
    </source>
</reference>
<evidence type="ECO:0000313" key="2">
    <source>
        <dbReference type="Proteomes" id="UP000092445"/>
    </source>
</evidence>
<reference evidence="1" key="2">
    <citation type="submission" date="2020-05" db="UniProtKB">
        <authorList>
            <consortium name="EnsemblMetazoa"/>
        </authorList>
    </citation>
    <scope>IDENTIFICATION</scope>
    <source>
        <strain evidence="1">IAEA</strain>
    </source>
</reference>
<dbReference type="EnsemblMetazoa" id="GPAI031705-RA">
    <property type="protein sequence ID" value="GPAI031705-PA"/>
    <property type="gene ID" value="GPAI031705"/>
</dbReference>
<sequence length="78" mass="9481">MYIHPRQMQFSHSRLWMEIDRHLETIVVWEIVQKLSYLPHPPPHFSLMVVDGCDFPEEEEEEEEEKEFAYMNFDLAKA</sequence>